<dbReference type="PANTHER" id="PTHR34047">
    <property type="entry name" value="NUCLEAR INTRON MATURASE 1, MITOCHONDRIAL-RELATED"/>
    <property type="match status" value="1"/>
</dbReference>
<dbReference type="InterPro" id="IPR000477">
    <property type="entry name" value="RT_dom"/>
</dbReference>
<comment type="similarity">
    <text evidence="1">Belongs to the bacterial reverse transcriptase family.</text>
</comment>
<name>A0A0E4FVC1_9BRAD</name>
<protein>
    <submittedName>
        <fullName evidence="4">Reverse transcriptase/maturase family protein</fullName>
    </submittedName>
</protein>
<dbReference type="NCBIfam" id="TIGR04416">
    <property type="entry name" value="group_II_RT_mat"/>
    <property type="match status" value="1"/>
</dbReference>
<keyword evidence="4" id="KW-0808">Transferase</keyword>
<dbReference type="InterPro" id="IPR051083">
    <property type="entry name" value="GrpII_Intron_Splice-Mob/Def"/>
</dbReference>
<feature type="compositionally biased region" description="Low complexity" evidence="2">
    <location>
        <begin position="349"/>
        <end position="380"/>
    </location>
</feature>
<keyword evidence="4" id="KW-0548">Nucleotidyltransferase</keyword>
<feature type="domain" description="Reverse transcriptase" evidence="3">
    <location>
        <begin position="48"/>
        <end position="296"/>
    </location>
</feature>
<evidence type="ECO:0000256" key="1">
    <source>
        <dbReference type="ARBA" id="ARBA00034120"/>
    </source>
</evidence>
<reference evidence="4 5" key="1">
    <citation type="submission" date="2014-11" db="EMBL/GenBank/DDBJ databases">
        <title>Symbiosis island explosion on the genome of extra-slow-growing strains of soybean bradyrhizobia with massive insertion sequences.</title>
        <authorList>
            <person name="Iida T."/>
            <person name="Minamisawa K."/>
        </authorList>
    </citation>
    <scope>NUCLEOTIDE SEQUENCE [LARGE SCALE GENOMIC DNA]</scope>
    <source>
        <strain evidence="4 5">NK6</strain>
    </source>
</reference>
<feature type="region of interest" description="Disordered" evidence="2">
    <location>
        <begin position="349"/>
        <end position="450"/>
    </location>
</feature>
<evidence type="ECO:0000259" key="3">
    <source>
        <dbReference type="PROSITE" id="PS50878"/>
    </source>
</evidence>
<evidence type="ECO:0000313" key="5">
    <source>
        <dbReference type="Proteomes" id="UP000063308"/>
    </source>
</evidence>
<dbReference type="CDD" id="cd01651">
    <property type="entry name" value="RT_G2_intron"/>
    <property type="match status" value="1"/>
</dbReference>
<dbReference type="InterPro" id="IPR043502">
    <property type="entry name" value="DNA/RNA_pol_sf"/>
</dbReference>
<dbReference type="Pfam" id="PF00078">
    <property type="entry name" value="RVT_1"/>
    <property type="match status" value="1"/>
</dbReference>
<proteinExistence type="inferred from homology"/>
<gene>
    <name evidence="4" type="ORF">NK6_1168</name>
</gene>
<organism evidence="4 5">
    <name type="scientific">Bradyrhizobium diazoefficiens</name>
    <dbReference type="NCBI Taxonomy" id="1355477"/>
    <lineage>
        <taxon>Bacteria</taxon>
        <taxon>Pseudomonadati</taxon>
        <taxon>Pseudomonadota</taxon>
        <taxon>Alphaproteobacteria</taxon>
        <taxon>Hyphomicrobiales</taxon>
        <taxon>Nitrobacteraceae</taxon>
        <taxon>Bradyrhizobium</taxon>
    </lineage>
</organism>
<dbReference type="GO" id="GO:0003964">
    <property type="term" value="F:RNA-directed DNA polymerase activity"/>
    <property type="evidence" value="ECO:0007669"/>
    <property type="project" value="UniProtKB-KW"/>
</dbReference>
<dbReference type="AlphaFoldDB" id="A0A0E4FVC1"/>
<dbReference type="SUPFAM" id="SSF56672">
    <property type="entry name" value="DNA/RNA polymerases"/>
    <property type="match status" value="1"/>
</dbReference>
<evidence type="ECO:0000313" key="4">
    <source>
        <dbReference type="EMBL" id="BAR54353.1"/>
    </source>
</evidence>
<dbReference type="EMBL" id="AP014685">
    <property type="protein sequence ID" value="BAR54353.1"/>
    <property type="molecule type" value="Genomic_DNA"/>
</dbReference>
<sequence length="450" mass="50478">MLTSLHHLIDCEWMLEAYRLTRKDGAPGIDGMMATDYEANLEANLGDLLARIKSGRYIAPPVRRHYIPKADGTERPLGIPTLEDKVAQRAILLLLEPIYETDFLSCSYGFRPGRSAHDALHALRNGFMEQGLRWVVDVDISKYFDTIDHAHLRRFLDQRVTDGIVRRMIDKWLKAGVLEKGVLRRTTGGTPQGGVISPLLANIYLHYVLDEWFEQVARPRLKGRCQLVRYADDAVIAFEDHLSGKRLLNVLDKRLGRYGLQLHPTKTRFVDFRFKRPGGRHPATAGTTFNFLGFTHVWGQSRKGKNVVRQITAKDRYARALASVTEWCRLNLHRPFRAQHAHLSRVIRGTAPTTASPATADGSDGITTRSRGYGRNGSRGVAATAICRGRASGPCSRDTRCRQPRSSTNMPSRERSLRVKNRMRVIRSSGSVRGGDGNIPAYSAEGGRGR</sequence>
<evidence type="ECO:0000256" key="2">
    <source>
        <dbReference type="SAM" id="MobiDB-lite"/>
    </source>
</evidence>
<dbReference type="InterPro" id="IPR030931">
    <property type="entry name" value="Group_II_RT_mat"/>
</dbReference>
<dbReference type="Proteomes" id="UP000063308">
    <property type="component" value="Chromosome"/>
</dbReference>
<keyword evidence="4" id="KW-0695">RNA-directed DNA polymerase</keyword>
<dbReference type="PANTHER" id="PTHR34047:SF8">
    <property type="entry name" value="PROTEIN YKFC"/>
    <property type="match status" value="1"/>
</dbReference>
<accession>A0A0E4FVC1</accession>
<dbReference type="PROSITE" id="PS50878">
    <property type="entry name" value="RT_POL"/>
    <property type="match status" value="1"/>
</dbReference>